<dbReference type="Pfam" id="PF00535">
    <property type="entry name" value="Glycos_transf_2"/>
    <property type="match status" value="1"/>
</dbReference>
<evidence type="ECO:0000259" key="2">
    <source>
        <dbReference type="Pfam" id="PF00535"/>
    </source>
</evidence>
<gene>
    <name evidence="3" type="ORF">NSJP_4042</name>
</gene>
<dbReference type="InterPro" id="IPR001173">
    <property type="entry name" value="Glyco_trans_2-like"/>
</dbReference>
<dbReference type="PANTHER" id="PTHR22916">
    <property type="entry name" value="GLYCOSYLTRANSFERASE"/>
    <property type="match status" value="1"/>
</dbReference>
<name>A0A1W1IBE0_9BACT</name>
<dbReference type="InterPro" id="IPR029044">
    <property type="entry name" value="Nucleotide-diphossugar_trans"/>
</dbReference>
<dbReference type="PANTHER" id="PTHR22916:SF3">
    <property type="entry name" value="UDP-GLCNAC:BETAGAL BETA-1,3-N-ACETYLGLUCOSAMINYLTRANSFERASE-LIKE PROTEIN 1"/>
    <property type="match status" value="1"/>
</dbReference>
<keyword evidence="4" id="KW-1185">Reference proteome</keyword>
<evidence type="ECO:0000313" key="4">
    <source>
        <dbReference type="Proteomes" id="UP000192042"/>
    </source>
</evidence>
<dbReference type="RefSeq" id="WP_080888336.1">
    <property type="nucleotide sequence ID" value="NZ_LT828648.1"/>
</dbReference>
<reference evidence="3 4" key="1">
    <citation type="submission" date="2017-03" db="EMBL/GenBank/DDBJ databases">
        <authorList>
            <person name="Afonso C.L."/>
            <person name="Miller P.J."/>
            <person name="Scott M.A."/>
            <person name="Spackman E."/>
            <person name="Goraichik I."/>
            <person name="Dimitrov K.M."/>
            <person name="Suarez D.L."/>
            <person name="Swayne D.E."/>
        </authorList>
    </citation>
    <scope>NUCLEOTIDE SEQUENCE [LARGE SCALE GENOMIC DNA]</scope>
    <source>
        <strain evidence="3">Genome sequencing of Nitrospira japonica strain NJ11</strain>
    </source>
</reference>
<dbReference type="OrthoDB" id="9784574at2"/>
<proteinExistence type="predicted"/>
<accession>A0A1W1IBE0</accession>
<keyword evidence="1" id="KW-0812">Transmembrane</keyword>
<dbReference type="AlphaFoldDB" id="A0A1W1IBE0"/>
<dbReference type="KEGG" id="nja:NSJP_4042"/>
<evidence type="ECO:0000256" key="1">
    <source>
        <dbReference type="SAM" id="Phobius"/>
    </source>
</evidence>
<dbReference type="GO" id="GO:0016758">
    <property type="term" value="F:hexosyltransferase activity"/>
    <property type="evidence" value="ECO:0007669"/>
    <property type="project" value="UniProtKB-ARBA"/>
</dbReference>
<feature type="transmembrane region" description="Helical" evidence="1">
    <location>
        <begin position="296"/>
        <end position="314"/>
    </location>
</feature>
<dbReference type="Proteomes" id="UP000192042">
    <property type="component" value="Chromosome I"/>
</dbReference>
<protein>
    <recommendedName>
        <fullName evidence="2">Glycosyltransferase 2-like domain-containing protein</fullName>
    </recommendedName>
</protein>
<dbReference type="EMBL" id="LT828648">
    <property type="protein sequence ID" value="SLM50209.1"/>
    <property type="molecule type" value="Genomic_DNA"/>
</dbReference>
<organism evidence="3 4">
    <name type="scientific">Nitrospira japonica</name>
    <dbReference type="NCBI Taxonomy" id="1325564"/>
    <lineage>
        <taxon>Bacteria</taxon>
        <taxon>Pseudomonadati</taxon>
        <taxon>Nitrospirota</taxon>
        <taxon>Nitrospiria</taxon>
        <taxon>Nitrospirales</taxon>
        <taxon>Nitrospiraceae</taxon>
        <taxon>Nitrospira</taxon>
    </lineage>
</organism>
<evidence type="ECO:0000313" key="3">
    <source>
        <dbReference type="EMBL" id="SLM50209.1"/>
    </source>
</evidence>
<feature type="domain" description="Glycosyltransferase 2-like" evidence="2">
    <location>
        <begin position="7"/>
        <end position="118"/>
    </location>
</feature>
<dbReference type="STRING" id="1325564.NSJP_4042"/>
<dbReference type="Gene3D" id="3.90.550.10">
    <property type="entry name" value="Spore Coat Polysaccharide Biosynthesis Protein SpsA, Chain A"/>
    <property type="match status" value="1"/>
</dbReference>
<keyword evidence="1" id="KW-1133">Transmembrane helix</keyword>
<keyword evidence="1" id="KW-0472">Membrane</keyword>
<sequence>MFEPLVSVIIPTYNSQDYIREAVDTVLKQTYANLEIIIVDSSTDDTKQALERYGEKVRYFYQEPKGVSAARNFGLRQARGSLVAFQDADDRWLPGRIEAQILALRHFPDAALVFSDYAMFDHSGVILPSACWPHFKIWLEEHRVTEGDLAYGQLYWELMLGNCIGTCAVLAAKDVLEEFGGFDETFKTCEDLDLWLRVSTKHSFLYIDKVLAEYRVHSSGLSGAQDTRDMTWALDRARVREKHLRADLVPQDLRSRVERLQGKDCWELGIACLDRGDRPLARTLFSMGLRYRPFDILTWLYIGFSLLPNSFIAIGKRMKRGIHQGPAWSSEKLK</sequence>
<dbReference type="SUPFAM" id="SSF53448">
    <property type="entry name" value="Nucleotide-diphospho-sugar transferases"/>
    <property type="match status" value="1"/>
</dbReference>